<keyword evidence="3 5" id="KW-0862">Zinc</keyword>
<comment type="caution">
    <text evidence="7">The sequence shown here is derived from an EMBL/GenBank/DDBJ whole genome shotgun (WGS) entry which is preliminary data.</text>
</comment>
<keyword evidence="2 5" id="KW-0479">Metal-binding</keyword>
<evidence type="ECO:0000256" key="4">
    <source>
        <dbReference type="ARBA" id="ARBA00023002"/>
    </source>
</evidence>
<evidence type="ECO:0000256" key="5">
    <source>
        <dbReference type="RuleBase" id="RU361277"/>
    </source>
</evidence>
<feature type="domain" description="Enoyl reductase (ER)" evidence="6">
    <location>
        <begin position="16"/>
        <end position="332"/>
    </location>
</feature>
<dbReference type="Proteomes" id="UP000696413">
    <property type="component" value="Unassembled WGS sequence"/>
</dbReference>
<reference evidence="7 8" key="1">
    <citation type="submission" date="2021-05" db="EMBL/GenBank/DDBJ databases">
        <title>Draft Genome Sequences of Clinical Respiratory Isolates of Mycobacterium goodii Recovered in Ireland.</title>
        <authorList>
            <person name="Flanagan P.R."/>
            <person name="Mok S."/>
            <person name="Roycroft E."/>
            <person name="Rogers T.R."/>
            <person name="Fitzgibbon M."/>
        </authorList>
    </citation>
    <scope>NUCLEOTIDE SEQUENCE [LARGE SCALE GENOMIC DNA]</scope>
    <source>
        <strain evidence="7 8">14IE55</strain>
    </source>
</reference>
<comment type="similarity">
    <text evidence="5">Belongs to the zinc-containing alcohol dehydrogenase family.</text>
</comment>
<proteinExistence type="inferred from homology"/>
<dbReference type="Pfam" id="PF00107">
    <property type="entry name" value="ADH_zinc_N"/>
    <property type="match status" value="1"/>
</dbReference>
<dbReference type="PANTHER" id="PTHR43401">
    <property type="entry name" value="L-THREONINE 3-DEHYDROGENASE"/>
    <property type="match status" value="1"/>
</dbReference>
<evidence type="ECO:0000259" key="6">
    <source>
        <dbReference type="SMART" id="SM00829"/>
    </source>
</evidence>
<comment type="cofactor">
    <cofactor evidence="1 5">
        <name>Zn(2+)</name>
        <dbReference type="ChEBI" id="CHEBI:29105"/>
    </cofactor>
</comment>
<sequence>MSVPVLPETTTGVQFDQARTVSIVTVPLPTIGADEVLVRSRVIGLCRSDIELLHGHLDTQLGISGPVTPGHEWSGEVAAVGSNVVDLRPGDPVVGECVLAPNTWFGFDYPGAGSEYFRAPARLLHTLPTGLNHHQGALIEPFTIAYKGIRTAGGCDASDVVVVIGAGMVGLAAVAIAAANGANTLVVEPSERRRNLATKLGAAHTIDPAAVVLDEQFVHEVTGGDGASLVIEASGSAPGLASTFTYAGYAGRILNIGICADETVAAPISLIQAKDLTVYGTTGSSGVWPDAMVFLQRHGIALDDVITATYPLSRAQEAIEAADDPANVKVHITMAG</sequence>
<dbReference type="InterPro" id="IPR011032">
    <property type="entry name" value="GroES-like_sf"/>
</dbReference>
<accession>A0ABS6HYR7</accession>
<gene>
    <name evidence="7" type="ORF">KL859_27470</name>
</gene>
<evidence type="ECO:0000313" key="8">
    <source>
        <dbReference type="Proteomes" id="UP000696413"/>
    </source>
</evidence>
<dbReference type="InterPro" id="IPR020843">
    <property type="entry name" value="ER"/>
</dbReference>
<evidence type="ECO:0000313" key="7">
    <source>
        <dbReference type="EMBL" id="MBU8826597.1"/>
    </source>
</evidence>
<dbReference type="Pfam" id="PF08240">
    <property type="entry name" value="ADH_N"/>
    <property type="match status" value="1"/>
</dbReference>
<name>A0ABS6HYR7_MYCGD</name>
<dbReference type="InterPro" id="IPR013154">
    <property type="entry name" value="ADH-like_N"/>
</dbReference>
<dbReference type="InterPro" id="IPR002328">
    <property type="entry name" value="ADH_Zn_CS"/>
</dbReference>
<keyword evidence="8" id="KW-1185">Reference proteome</keyword>
<dbReference type="SMART" id="SM00829">
    <property type="entry name" value="PKS_ER"/>
    <property type="match status" value="1"/>
</dbReference>
<dbReference type="PANTHER" id="PTHR43401:SF2">
    <property type="entry name" value="L-THREONINE 3-DEHYDROGENASE"/>
    <property type="match status" value="1"/>
</dbReference>
<dbReference type="PROSITE" id="PS00059">
    <property type="entry name" value="ADH_ZINC"/>
    <property type="match status" value="1"/>
</dbReference>
<keyword evidence="4" id="KW-0560">Oxidoreductase</keyword>
<dbReference type="Gene3D" id="3.90.180.10">
    <property type="entry name" value="Medium-chain alcohol dehydrogenases, catalytic domain"/>
    <property type="match status" value="2"/>
</dbReference>
<dbReference type="InterPro" id="IPR013149">
    <property type="entry name" value="ADH-like_C"/>
</dbReference>
<protein>
    <submittedName>
        <fullName evidence="7">Zinc-binding dehydrogenase</fullName>
    </submittedName>
</protein>
<dbReference type="SUPFAM" id="SSF51735">
    <property type="entry name" value="NAD(P)-binding Rossmann-fold domains"/>
    <property type="match status" value="1"/>
</dbReference>
<dbReference type="InterPro" id="IPR036291">
    <property type="entry name" value="NAD(P)-bd_dom_sf"/>
</dbReference>
<dbReference type="Gene3D" id="3.40.50.720">
    <property type="entry name" value="NAD(P)-binding Rossmann-like Domain"/>
    <property type="match status" value="1"/>
</dbReference>
<dbReference type="RefSeq" id="WP_168189097.1">
    <property type="nucleotide sequence ID" value="NZ_JAHBOL010000031.1"/>
</dbReference>
<dbReference type="EMBL" id="JAHBOM010000027">
    <property type="protein sequence ID" value="MBU8826597.1"/>
    <property type="molecule type" value="Genomic_DNA"/>
</dbReference>
<dbReference type="SUPFAM" id="SSF50129">
    <property type="entry name" value="GroES-like"/>
    <property type="match status" value="1"/>
</dbReference>
<dbReference type="InterPro" id="IPR050129">
    <property type="entry name" value="Zn_alcohol_dh"/>
</dbReference>
<organism evidence="7 8">
    <name type="scientific">Mycolicibacterium goodii</name>
    <name type="common">Mycobacterium goodii</name>
    <dbReference type="NCBI Taxonomy" id="134601"/>
    <lineage>
        <taxon>Bacteria</taxon>
        <taxon>Bacillati</taxon>
        <taxon>Actinomycetota</taxon>
        <taxon>Actinomycetes</taxon>
        <taxon>Mycobacteriales</taxon>
        <taxon>Mycobacteriaceae</taxon>
        <taxon>Mycolicibacterium</taxon>
    </lineage>
</organism>
<evidence type="ECO:0000256" key="1">
    <source>
        <dbReference type="ARBA" id="ARBA00001947"/>
    </source>
</evidence>
<evidence type="ECO:0000256" key="2">
    <source>
        <dbReference type="ARBA" id="ARBA00022723"/>
    </source>
</evidence>
<evidence type="ECO:0000256" key="3">
    <source>
        <dbReference type="ARBA" id="ARBA00022833"/>
    </source>
</evidence>